<evidence type="ECO:0000313" key="3">
    <source>
        <dbReference type="Proteomes" id="UP000287651"/>
    </source>
</evidence>
<sequence>MRDKRCGVLPRRGSVHVAAREEVLVLLGLGTKGKEIVKRMHHRAARLRLHHDELCVVGLVMASNERKVSRSFASMKTREEMAETRRKQRLGHGRPHGTAGPDQGEKVIRVLFFFIFIFI</sequence>
<evidence type="ECO:0000256" key="1">
    <source>
        <dbReference type="SAM" id="MobiDB-lite"/>
    </source>
</evidence>
<accession>A0A427ALV7</accession>
<reference evidence="2 3" key="1">
    <citation type="journal article" date="2014" name="Agronomy (Basel)">
        <title>A Draft Genome Sequence for Ensete ventricosum, the Drought-Tolerant Tree Against Hunger.</title>
        <authorList>
            <person name="Harrison J."/>
            <person name="Moore K.A."/>
            <person name="Paszkiewicz K."/>
            <person name="Jones T."/>
            <person name="Grant M."/>
            <person name="Ambacheew D."/>
            <person name="Muzemil S."/>
            <person name="Studholme D.J."/>
        </authorList>
    </citation>
    <scope>NUCLEOTIDE SEQUENCE [LARGE SCALE GENOMIC DNA]</scope>
</reference>
<feature type="compositionally biased region" description="Basic and acidic residues" evidence="1">
    <location>
        <begin position="76"/>
        <end position="85"/>
    </location>
</feature>
<protein>
    <submittedName>
        <fullName evidence="2">Uncharacterized protein</fullName>
    </submittedName>
</protein>
<dbReference type="AlphaFoldDB" id="A0A427ALV7"/>
<dbReference type="EMBL" id="AMZH03001991">
    <property type="protein sequence ID" value="RRT77190.1"/>
    <property type="molecule type" value="Genomic_DNA"/>
</dbReference>
<gene>
    <name evidence="2" type="ORF">B296_00029061</name>
</gene>
<feature type="region of interest" description="Disordered" evidence="1">
    <location>
        <begin position="73"/>
        <end position="101"/>
    </location>
</feature>
<proteinExistence type="predicted"/>
<evidence type="ECO:0000313" key="2">
    <source>
        <dbReference type="EMBL" id="RRT77190.1"/>
    </source>
</evidence>
<feature type="compositionally biased region" description="Basic residues" evidence="1">
    <location>
        <begin position="86"/>
        <end position="95"/>
    </location>
</feature>
<dbReference type="Proteomes" id="UP000287651">
    <property type="component" value="Unassembled WGS sequence"/>
</dbReference>
<name>A0A427ALV7_ENSVE</name>
<comment type="caution">
    <text evidence="2">The sequence shown here is derived from an EMBL/GenBank/DDBJ whole genome shotgun (WGS) entry which is preliminary data.</text>
</comment>
<organism evidence="2 3">
    <name type="scientific">Ensete ventricosum</name>
    <name type="common">Abyssinian banana</name>
    <name type="synonym">Musa ensete</name>
    <dbReference type="NCBI Taxonomy" id="4639"/>
    <lineage>
        <taxon>Eukaryota</taxon>
        <taxon>Viridiplantae</taxon>
        <taxon>Streptophyta</taxon>
        <taxon>Embryophyta</taxon>
        <taxon>Tracheophyta</taxon>
        <taxon>Spermatophyta</taxon>
        <taxon>Magnoliopsida</taxon>
        <taxon>Liliopsida</taxon>
        <taxon>Zingiberales</taxon>
        <taxon>Musaceae</taxon>
        <taxon>Ensete</taxon>
    </lineage>
</organism>